<dbReference type="PANTHER" id="PTHR13887">
    <property type="entry name" value="GLUTATHIONE S-TRANSFERASE KAPPA"/>
    <property type="match status" value="1"/>
</dbReference>
<sequence length="214" mass="24198">MTTNNKPTLFYISDALCGWCFAMGPQIEKLHAAYADKFHFEVLSGGMILGERVGPIGSMASYIKQAMPRLNEITGVKMGEPYFTEVLDKGTYISNSEPPAIVLSIFKELRPDQQVKYAKAIQDLQFKEGKDFNQIEIYLPLAQEAGLTEEQFRERFADEKYRMLAQQEFAQVQAWGIQGFPSMVAQNGEQLYLVTRGYAKFEDLTPALDQVLAQ</sequence>
<evidence type="ECO:0000313" key="2">
    <source>
        <dbReference type="EMBL" id="RNI26764.1"/>
    </source>
</evidence>
<dbReference type="Gene3D" id="3.40.30.10">
    <property type="entry name" value="Glutaredoxin"/>
    <property type="match status" value="1"/>
</dbReference>
<protein>
    <submittedName>
        <fullName evidence="2">DsbA family protein</fullName>
    </submittedName>
</protein>
<dbReference type="Gene3D" id="1.10.472.60">
    <property type="entry name" value="putative protein disulfide isomerase domain"/>
    <property type="match status" value="1"/>
</dbReference>
<dbReference type="CDD" id="cd03025">
    <property type="entry name" value="DsbA_FrnE_like"/>
    <property type="match status" value="1"/>
</dbReference>
<keyword evidence="3" id="KW-1185">Reference proteome</keyword>
<dbReference type="PANTHER" id="PTHR13887:SF54">
    <property type="entry name" value="DSBA FAMILY PROTEIN"/>
    <property type="match status" value="1"/>
</dbReference>
<dbReference type="Proteomes" id="UP000272117">
    <property type="component" value="Unassembled WGS sequence"/>
</dbReference>
<organism evidence="2 3">
    <name type="scientific">Rufibacter latericius</name>
    <dbReference type="NCBI Taxonomy" id="2487040"/>
    <lineage>
        <taxon>Bacteria</taxon>
        <taxon>Pseudomonadati</taxon>
        <taxon>Bacteroidota</taxon>
        <taxon>Cytophagia</taxon>
        <taxon>Cytophagales</taxon>
        <taxon>Hymenobacteraceae</taxon>
        <taxon>Rufibacter</taxon>
    </lineage>
</organism>
<proteinExistence type="predicted"/>
<comment type="caution">
    <text evidence="2">The sequence shown here is derived from an EMBL/GenBank/DDBJ whole genome shotgun (WGS) entry which is preliminary data.</text>
</comment>
<dbReference type="Pfam" id="PF01323">
    <property type="entry name" value="DSBA"/>
    <property type="match status" value="1"/>
</dbReference>
<dbReference type="OrthoDB" id="9813770at2"/>
<dbReference type="RefSeq" id="WP_123126771.1">
    <property type="nucleotide sequence ID" value="NZ_RJJD01000005.1"/>
</dbReference>
<accession>A0A3M9MMK4</accession>
<dbReference type="GO" id="GO:0016491">
    <property type="term" value="F:oxidoreductase activity"/>
    <property type="evidence" value="ECO:0007669"/>
    <property type="project" value="InterPro"/>
</dbReference>
<feature type="domain" description="DSBA-like thioredoxin" evidence="1">
    <location>
        <begin position="13"/>
        <end position="189"/>
    </location>
</feature>
<dbReference type="InterPro" id="IPR001853">
    <property type="entry name" value="DSBA-like_thioredoxin_dom"/>
</dbReference>
<reference evidence="2 3" key="1">
    <citation type="submission" date="2018-11" db="EMBL/GenBank/DDBJ databases">
        <title>Rufibacter latericius sp. nov., isolated from water in Baiyang Lake.</title>
        <authorList>
            <person name="Yang Y."/>
        </authorList>
    </citation>
    <scope>NUCLEOTIDE SEQUENCE [LARGE SCALE GENOMIC DNA]</scope>
    <source>
        <strain evidence="2 3">R-22-1c-1</strain>
    </source>
</reference>
<dbReference type="SUPFAM" id="SSF52833">
    <property type="entry name" value="Thioredoxin-like"/>
    <property type="match status" value="1"/>
</dbReference>
<dbReference type="AlphaFoldDB" id="A0A3M9MMK4"/>
<dbReference type="InterPro" id="IPR036249">
    <property type="entry name" value="Thioredoxin-like_sf"/>
</dbReference>
<evidence type="ECO:0000259" key="1">
    <source>
        <dbReference type="Pfam" id="PF01323"/>
    </source>
</evidence>
<gene>
    <name evidence="2" type="ORF">EFB08_09725</name>
</gene>
<name>A0A3M9MMK4_9BACT</name>
<dbReference type="EMBL" id="RJJD01000005">
    <property type="protein sequence ID" value="RNI26764.1"/>
    <property type="molecule type" value="Genomic_DNA"/>
</dbReference>
<evidence type="ECO:0000313" key="3">
    <source>
        <dbReference type="Proteomes" id="UP000272117"/>
    </source>
</evidence>